<dbReference type="SMART" id="SM00409">
    <property type="entry name" value="IG"/>
    <property type="match status" value="1"/>
</dbReference>
<reference evidence="2" key="2">
    <citation type="submission" date="2014-03" db="EMBL/GenBank/DDBJ databases">
        <authorList>
            <person name="Genoscope - CEA"/>
        </authorList>
    </citation>
    <scope>NUCLEOTIDE SEQUENCE</scope>
</reference>
<dbReference type="PROSITE" id="PS50835">
    <property type="entry name" value="IG_LIKE"/>
    <property type="match status" value="1"/>
</dbReference>
<evidence type="ECO:0000313" key="3">
    <source>
        <dbReference type="Proteomes" id="UP000193380"/>
    </source>
</evidence>
<dbReference type="Pfam" id="PF07679">
    <property type="entry name" value="I-set"/>
    <property type="match status" value="1"/>
</dbReference>
<dbReference type="PaxDb" id="8022-A0A060ZDC3"/>
<dbReference type="Proteomes" id="UP000193380">
    <property type="component" value="Unassembled WGS sequence"/>
</dbReference>
<evidence type="ECO:0000313" key="2">
    <source>
        <dbReference type="EMBL" id="CDQ99215.1"/>
    </source>
</evidence>
<feature type="domain" description="Ig-like" evidence="1">
    <location>
        <begin position="60"/>
        <end position="144"/>
    </location>
</feature>
<accession>A0A060ZDC3</accession>
<reference evidence="2" key="1">
    <citation type="journal article" date="2014" name="Nat. Commun.">
        <title>The rainbow trout genome provides novel insights into evolution after whole-genome duplication in vertebrates.</title>
        <authorList>
            <person name="Berthelot C."/>
            <person name="Brunet F."/>
            <person name="Chalopin D."/>
            <person name="Juanchich A."/>
            <person name="Bernard M."/>
            <person name="Noel B."/>
            <person name="Bento P."/>
            <person name="Da Silva C."/>
            <person name="Labadie K."/>
            <person name="Alberti A."/>
            <person name="Aury J.M."/>
            <person name="Louis A."/>
            <person name="Dehais P."/>
            <person name="Bardou P."/>
            <person name="Montfort J."/>
            <person name="Klopp C."/>
            <person name="Cabau C."/>
            <person name="Gaspin C."/>
            <person name="Thorgaard G.H."/>
            <person name="Boussaha M."/>
            <person name="Quillet E."/>
            <person name="Guyomard R."/>
            <person name="Galiana D."/>
            <person name="Bobe J."/>
            <person name="Volff J.N."/>
            <person name="Genet C."/>
            <person name="Wincker P."/>
            <person name="Jaillon O."/>
            <person name="Roest Crollius H."/>
            <person name="Guiguen Y."/>
        </authorList>
    </citation>
    <scope>NUCLEOTIDE SEQUENCE [LARGE SCALE GENOMIC DNA]</scope>
</reference>
<gene>
    <name evidence="2" type="ORF">GSONMT00020838001</name>
</gene>
<name>A0A060ZDC3_ONCMY</name>
<dbReference type="PANTHER" id="PTHR47633:SF10">
    <property type="entry name" value="PALLADIN, CYTOSKELETAL ASSOCIATED PROTEIN"/>
    <property type="match status" value="1"/>
</dbReference>
<sequence>MLLELRLPGLTLLPLCEYKVSSFEQRLISEIEFRLERSPAEESDDDVQHDEDSTGQGVVPFFDSKLKHYKVFEGMPVTFSCKVIGDPKPKIYWFKDGKQISKRSEHYRISRDADGTCNLHTAAASLDDDGNYTIMAGNPEGRVSCTGRMMVQAVNQRGRSQRSAPGHVRRYRKTTIPDTEGDYNTCIAGNADELYDLHKFTDNLH</sequence>
<dbReference type="SMART" id="SM00408">
    <property type="entry name" value="IGc2"/>
    <property type="match status" value="1"/>
</dbReference>
<dbReference type="AlphaFoldDB" id="A0A060ZDC3"/>
<dbReference type="FunFam" id="2.60.40.10:FF:001560">
    <property type="entry name" value="palladin isoform X1"/>
    <property type="match status" value="1"/>
</dbReference>
<dbReference type="InterPro" id="IPR003599">
    <property type="entry name" value="Ig_sub"/>
</dbReference>
<dbReference type="InterPro" id="IPR036179">
    <property type="entry name" value="Ig-like_dom_sf"/>
</dbReference>
<dbReference type="InterPro" id="IPR003598">
    <property type="entry name" value="Ig_sub2"/>
</dbReference>
<dbReference type="InterPro" id="IPR013783">
    <property type="entry name" value="Ig-like_fold"/>
</dbReference>
<dbReference type="GO" id="GO:0004672">
    <property type="term" value="F:protein kinase activity"/>
    <property type="evidence" value="ECO:0007669"/>
    <property type="project" value="TreeGrafter"/>
</dbReference>
<protein>
    <recommendedName>
        <fullName evidence="1">Ig-like domain-containing protein</fullName>
    </recommendedName>
</protein>
<dbReference type="SUPFAM" id="SSF48726">
    <property type="entry name" value="Immunoglobulin"/>
    <property type="match status" value="1"/>
</dbReference>
<dbReference type="EMBL" id="FR944377">
    <property type="protein sequence ID" value="CDQ99215.1"/>
    <property type="molecule type" value="Genomic_DNA"/>
</dbReference>
<dbReference type="InterPro" id="IPR013098">
    <property type="entry name" value="Ig_I-set"/>
</dbReference>
<dbReference type="Gene3D" id="2.60.40.10">
    <property type="entry name" value="Immunoglobulins"/>
    <property type="match status" value="1"/>
</dbReference>
<dbReference type="PANTHER" id="PTHR47633">
    <property type="entry name" value="IMMUNOGLOBULIN"/>
    <property type="match status" value="1"/>
</dbReference>
<evidence type="ECO:0000259" key="1">
    <source>
        <dbReference type="PROSITE" id="PS50835"/>
    </source>
</evidence>
<dbReference type="InterPro" id="IPR007110">
    <property type="entry name" value="Ig-like_dom"/>
</dbReference>
<dbReference type="STRING" id="8022.A0A060ZDC3"/>
<organism evidence="2 3">
    <name type="scientific">Oncorhynchus mykiss</name>
    <name type="common">Rainbow trout</name>
    <name type="synonym">Salmo gairdneri</name>
    <dbReference type="NCBI Taxonomy" id="8022"/>
    <lineage>
        <taxon>Eukaryota</taxon>
        <taxon>Metazoa</taxon>
        <taxon>Chordata</taxon>
        <taxon>Craniata</taxon>
        <taxon>Vertebrata</taxon>
        <taxon>Euteleostomi</taxon>
        <taxon>Actinopterygii</taxon>
        <taxon>Neopterygii</taxon>
        <taxon>Teleostei</taxon>
        <taxon>Protacanthopterygii</taxon>
        <taxon>Salmoniformes</taxon>
        <taxon>Salmonidae</taxon>
        <taxon>Salmoninae</taxon>
        <taxon>Oncorhynchus</taxon>
    </lineage>
</organism>
<proteinExistence type="predicted"/>